<proteinExistence type="predicted"/>
<reference evidence="1 2" key="1">
    <citation type="submission" date="2020-06" db="EMBL/GenBank/DDBJ databases">
        <title>Altererythrobacter sp. HHU K3-1.</title>
        <authorList>
            <person name="Zhang D."/>
            <person name="Xue H."/>
        </authorList>
    </citation>
    <scope>NUCLEOTIDE SEQUENCE [LARGE SCALE GENOMIC DNA]</scope>
    <source>
        <strain evidence="1 2">HHU K3-1</strain>
    </source>
</reference>
<evidence type="ECO:0000313" key="2">
    <source>
        <dbReference type="Proteomes" id="UP000561438"/>
    </source>
</evidence>
<dbReference type="EMBL" id="JABWGV010000008">
    <property type="protein sequence ID" value="NVD46060.1"/>
    <property type="molecule type" value="Genomic_DNA"/>
</dbReference>
<gene>
    <name evidence="1" type="ORF">HUV48_13685</name>
</gene>
<comment type="caution">
    <text evidence="1">The sequence shown here is derived from an EMBL/GenBank/DDBJ whole genome shotgun (WGS) entry which is preliminary data.</text>
</comment>
<sequence length="71" mass="7951">MIAQIAESRARTTSFFRLRPSRRCGFTLKILAVSLRSLRVAKTGKAALKLPPIRREDCRESIVIASAGRHD</sequence>
<dbReference type="RefSeq" id="WP_176268289.1">
    <property type="nucleotide sequence ID" value="NZ_JABWGV010000008.1"/>
</dbReference>
<protein>
    <submittedName>
        <fullName evidence="1">Uncharacterized protein</fullName>
    </submittedName>
</protein>
<evidence type="ECO:0000313" key="1">
    <source>
        <dbReference type="EMBL" id="NVD46060.1"/>
    </source>
</evidence>
<organism evidence="1 2">
    <name type="scientific">Qipengyuania atrilutea</name>
    <dbReference type="NCBI Taxonomy" id="2744473"/>
    <lineage>
        <taxon>Bacteria</taxon>
        <taxon>Pseudomonadati</taxon>
        <taxon>Pseudomonadota</taxon>
        <taxon>Alphaproteobacteria</taxon>
        <taxon>Sphingomonadales</taxon>
        <taxon>Erythrobacteraceae</taxon>
        <taxon>Qipengyuania</taxon>
    </lineage>
</organism>
<dbReference type="Proteomes" id="UP000561438">
    <property type="component" value="Unassembled WGS sequence"/>
</dbReference>
<name>A0A850H5U2_9SPHN</name>
<accession>A0A850H5U2</accession>
<dbReference type="AlphaFoldDB" id="A0A850H5U2"/>
<keyword evidence="2" id="KW-1185">Reference proteome</keyword>